<gene>
    <name evidence="4" type="ORF">E7Z79_00150</name>
</gene>
<organism evidence="4 5">
    <name type="scientific">Methanobrevibacter thaueri</name>
    <dbReference type="NCBI Taxonomy" id="190975"/>
    <lineage>
        <taxon>Archaea</taxon>
        <taxon>Methanobacteriati</taxon>
        <taxon>Methanobacteriota</taxon>
        <taxon>Methanomada group</taxon>
        <taxon>Methanobacteria</taxon>
        <taxon>Methanobacteriales</taxon>
        <taxon>Methanobacteriaceae</taxon>
        <taxon>Methanobrevibacter</taxon>
    </lineage>
</organism>
<protein>
    <submittedName>
        <fullName evidence="4">Zinc-ribbon domain-containing protein</fullName>
    </submittedName>
</protein>
<keyword evidence="2" id="KW-0812">Transmembrane</keyword>
<evidence type="ECO:0000259" key="3">
    <source>
        <dbReference type="Pfam" id="PF12773"/>
    </source>
</evidence>
<keyword evidence="2" id="KW-0472">Membrane</keyword>
<dbReference type="AlphaFoldDB" id="A0A8T3V3D4"/>
<dbReference type="EMBL" id="SUTK01000001">
    <property type="protein sequence ID" value="MBE6500841.1"/>
    <property type="molecule type" value="Genomic_DNA"/>
</dbReference>
<evidence type="ECO:0000313" key="5">
    <source>
        <dbReference type="Proteomes" id="UP000783037"/>
    </source>
</evidence>
<dbReference type="InterPro" id="IPR025874">
    <property type="entry name" value="DZR"/>
</dbReference>
<feature type="compositionally biased region" description="Acidic residues" evidence="1">
    <location>
        <begin position="134"/>
        <end position="154"/>
    </location>
</feature>
<evidence type="ECO:0000313" key="4">
    <source>
        <dbReference type="EMBL" id="MBE6500841.1"/>
    </source>
</evidence>
<feature type="transmembrane region" description="Helical" evidence="2">
    <location>
        <begin position="242"/>
        <end position="269"/>
    </location>
</feature>
<keyword evidence="2" id="KW-1133">Transmembrane helix</keyword>
<feature type="transmembrane region" description="Helical" evidence="2">
    <location>
        <begin position="216"/>
        <end position="235"/>
    </location>
</feature>
<name>A0A8T3V3D4_9EURY</name>
<reference evidence="4" key="1">
    <citation type="submission" date="2019-04" db="EMBL/GenBank/DDBJ databases">
        <title>Evolution of Biomass-Degrading Anaerobic Consortia Revealed by Metagenomics.</title>
        <authorList>
            <person name="Peng X."/>
        </authorList>
    </citation>
    <scope>NUCLEOTIDE SEQUENCE</scope>
    <source>
        <strain evidence="4">SIG18</strain>
    </source>
</reference>
<evidence type="ECO:0000256" key="2">
    <source>
        <dbReference type="SAM" id="Phobius"/>
    </source>
</evidence>
<comment type="caution">
    <text evidence="4">The sequence shown here is derived from an EMBL/GenBank/DDBJ whole genome shotgun (WGS) entry which is preliminary data.</text>
</comment>
<feature type="region of interest" description="Disordered" evidence="1">
    <location>
        <begin position="77"/>
        <end position="154"/>
    </location>
</feature>
<dbReference type="RefSeq" id="WP_303737995.1">
    <property type="nucleotide sequence ID" value="NZ_SUTK01000001.1"/>
</dbReference>
<dbReference type="Pfam" id="PF12773">
    <property type="entry name" value="DZR"/>
    <property type="match status" value="1"/>
</dbReference>
<sequence>MVICPDCGKDVPESKFCKNCGAYIKDVESPAEQNGKFGFCSKCGHELDGDYSFCPECGEDISTDNEVDAIEEAIESDDAEEVIPVEDVEADSSVESGDVGEGELIEEAEDDEDIESGDADNADSEEVEETTHEETEDEVSAESEDVEEVIPDEKEEIESLPVSVQSSDKVSFCFNCGYKLVGDYKFCPECGQDLSGKTMGDNAQTADSPSGEKNTLLAVILSLFLPGLGQIYLGLDHKGAIFLIAYVVSAILILILIGFLLCFVIWIWALVDTIISANALNRGDEVQDKLL</sequence>
<feature type="domain" description="DZANK-type" evidence="3">
    <location>
        <begin position="4"/>
        <end position="58"/>
    </location>
</feature>
<proteinExistence type="predicted"/>
<accession>A0A8T3V3D4</accession>
<evidence type="ECO:0000256" key="1">
    <source>
        <dbReference type="SAM" id="MobiDB-lite"/>
    </source>
</evidence>
<dbReference type="Proteomes" id="UP000783037">
    <property type="component" value="Unassembled WGS sequence"/>
</dbReference>
<feature type="compositionally biased region" description="Acidic residues" evidence="1">
    <location>
        <begin position="77"/>
        <end position="128"/>
    </location>
</feature>